<evidence type="ECO:0000313" key="2">
    <source>
        <dbReference type="EMBL" id="KNE02801.1"/>
    </source>
</evidence>
<dbReference type="AlphaFoldDB" id="A0A0L0P9N6"/>
<protein>
    <submittedName>
        <fullName evidence="2">Uncharacterized protein</fullName>
    </submittedName>
</protein>
<dbReference type="EMBL" id="LGST01000002">
    <property type="protein sequence ID" value="KNE02801.1"/>
    <property type="molecule type" value="Genomic_DNA"/>
</dbReference>
<feature type="compositionally biased region" description="Basic residues" evidence="1">
    <location>
        <begin position="56"/>
        <end position="77"/>
    </location>
</feature>
<organism evidence="2 3">
    <name type="scientific">Candidozyma auris</name>
    <name type="common">Yeast</name>
    <name type="synonym">Candida auris</name>
    <dbReference type="NCBI Taxonomy" id="498019"/>
    <lineage>
        <taxon>Eukaryota</taxon>
        <taxon>Fungi</taxon>
        <taxon>Dikarya</taxon>
        <taxon>Ascomycota</taxon>
        <taxon>Saccharomycotina</taxon>
        <taxon>Pichiomycetes</taxon>
        <taxon>Metschnikowiaceae</taxon>
        <taxon>Candidozyma</taxon>
    </lineage>
</organism>
<proteinExistence type="predicted"/>
<evidence type="ECO:0000256" key="1">
    <source>
        <dbReference type="SAM" id="MobiDB-lite"/>
    </source>
</evidence>
<name>A0A0L0P9N6_CANAR</name>
<comment type="caution">
    <text evidence="2">The sequence shown here is derived from an EMBL/GenBank/DDBJ whole genome shotgun (WGS) entry which is preliminary data.</text>
</comment>
<evidence type="ECO:0000313" key="3">
    <source>
        <dbReference type="Proteomes" id="UP000037122"/>
    </source>
</evidence>
<reference evidence="3" key="1">
    <citation type="journal article" date="2015" name="BMC Genomics">
        <title>Draft genome of a commonly misdiagnosed multidrug resistant pathogen Candida auris.</title>
        <authorList>
            <person name="Chatterjee S."/>
            <person name="Alampalli S.V."/>
            <person name="Nageshan R.K."/>
            <person name="Chettiar S.T."/>
            <person name="Joshi S."/>
            <person name="Tatu U.S."/>
        </authorList>
    </citation>
    <scope>NUCLEOTIDE SEQUENCE [LARGE SCALE GENOMIC DNA]</scope>
    <source>
        <strain evidence="3">6684</strain>
    </source>
</reference>
<sequence length="77" mass="8721">MYLKNSSLCTQHYRAKSISSALAHVQPFTEGKKDSVSGLEWLARLPDSIGRFQWGPKKKRTQAAQGKKKKKKARVFS</sequence>
<dbReference type="VEuPathDB" id="FungiDB:QG37_00179"/>
<dbReference type="Proteomes" id="UP000037122">
    <property type="component" value="Unassembled WGS sequence"/>
</dbReference>
<feature type="region of interest" description="Disordered" evidence="1">
    <location>
        <begin position="53"/>
        <end position="77"/>
    </location>
</feature>
<accession>A0A0L0P9N6</accession>
<gene>
    <name evidence="2" type="ORF">QG37_00179</name>
</gene>